<accession>A0A2P2PYH0</accession>
<sequence>MRSNMMPWLSFACYMEKHFRKLQKPEANKERNYHK</sequence>
<organism evidence="1">
    <name type="scientific">Rhizophora mucronata</name>
    <name type="common">Asiatic mangrove</name>
    <dbReference type="NCBI Taxonomy" id="61149"/>
    <lineage>
        <taxon>Eukaryota</taxon>
        <taxon>Viridiplantae</taxon>
        <taxon>Streptophyta</taxon>
        <taxon>Embryophyta</taxon>
        <taxon>Tracheophyta</taxon>
        <taxon>Spermatophyta</taxon>
        <taxon>Magnoliopsida</taxon>
        <taxon>eudicotyledons</taxon>
        <taxon>Gunneridae</taxon>
        <taxon>Pentapetalae</taxon>
        <taxon>rosids</taxon>
        <taxon>fabids</taxon>
        <taxon>Malpighiales</taxon>
        <taxon>Rhizophoraceae</taxon>
        <taxon>Rhizophora</taxon>
    </lineage>
</organism>
<protein>
    <submittedName>
        <fullName evidence="1">Uncharacterized protein</fullName>
    </submittedName>
</protein>
<evidence type="ECO:0000313" key="1">
    <source>
        <dbReference type="EMBL" id="MBX59797.1"/>
    </source>
</evidence>
<name>A0A2P2PYH0_RHIMU</name>
<reference evidence="1" key="1">
    <citation type="submission" date="2018-02" db="EMBL/GenBank/DDBJ databases">
        <title>Rhizophora mucronata_Transcriptome.</title>
        <authorList>
            <person name="Meera S.P."/>
            <person name="Sreeshan A."/>
            <person name="Augustine A."/>
        </authorList>
    </citation>
    <scope>NUCLEOTIDE SEQUENCE</scope>
    <source>
        <tissue evidence="1">Leaf</tissue>
    </source>
</reference>
<proteinExistence type="predicted"/>
<dbReference type="EMBL" id="GGEC01079313">
    <property type="protein sequence ID" value="MBX59797.1"/>
    <property type="molecule type" value="Transcribed_RNA"/>
</dbReference>
<dbReference type="AlphaFoldDB" id="A0A2P2PYH0"/>